<evidence type="ECO:0000256" key="1">
    <source>
        <dbReference type="PIRSR" id="PIRSR640198-1"/>
    </source>
</evidence>
<dbReference type="Proteomes" id="UP000297031">
    <property type="component" value="Chromosome"/>
</dbReference>
<evidence type="ECO:0000256" key="2">
    <source>
        <dbReference type="PIRSR" id="PIRSR640198-2"/>
    </source>
</evidence>
<keyword evidence="5" id="KW-1185">Reference proteome</keyword>
<sequence>MIEQPPFITQDIDTSLDNEELKNLISSINSRYLYWSDVKYRMPSGMTGIELWSKVKSVRNLTDVKIWPQNNIHFSLTNTMQRLCHEFDMNFGGSWGASRIFPDDKTTQELYLISSIMEEAIASSQMEGASTTREAAKEMLRKKVSPKDKSQRMILNNYNTINFIRDHAKEKLTPALIMQIHGMMTENALDVPDAAGRLRRDDENIVVGNGITGEIVHTPPSAECLNEFLDCLCTFFNDENTGIFVHPIIRAITIHFLVGYYHPFADGNGRTARALFYWYMMKSNYWLVQYLSISRIIKGSKKSYEKAFLYSEADGNDIGYFIQYNLDVLLKSFDALSRYIKRKNNEKKKAEKLLHLGNITKRQSQILSLCIENSDIVLVSTDIVGKFGVTPNTAKSDLRKLTEKGYLSEISLNGRTKGYIRSANFEQLIGKIK</sequence>
<dbReference type="InterPro" id="IPR036390">
    <property type="entry name" value="WH_DNA-bd_sf"/>
</dbReference>
<dbReference type="InterPro" id="IPR040198">
    <property type="entry name" value="Fido_containing"/>
</dbReference>
<dbReference type="GO" id="GO:0005524">
    <property type="term" value="F:ATP binding"/>
    <property type="evidence" value="ECO:0007669"/>
    <property type="project" value="UniProtKB-KW"/>
</dbReference>
<dbReference type="PANTHER" id="PTHR13504">
    <property type="entry name" value="FIDO DOMAIN-CONTAINING PROTEIN DDB_G0283145"/>
    <property type="match status" value="1"/>
</dbReference>
<dbReference type="Pfam" id="PF02661">
    <property type="entry name" value="Fic"/>
    <property type="match status" value="1"/>
</dbReference>
<evidence type="ECO:0000259" key="3">
    <source>
        <dbReference type="PROSITE" id="PS51459"/>
    </source>
</evidence>
<keyword evidence="2" id="KW-0547">Nucleotide-binding</keyword>
<dbReference type="RefSeq" id="WP_136411021.1">
    <property type="nucleotide sequence ID" value="NZ_CP039393.1"/>
</dbReference>
<feature type="binding site" evidence="2">
    <location>
        <begin position="207"/>
        <end position="217"/>
    </location>
    <ligand>
        <name>ATP</name>
        <dbReference type="ChEBI" id="CHEBI:30616"/>
    </ligand>
</feature>
<evidence type="ECO:0000313" key="5">
    <source>
        <dbReference type="Proteomes" id="UP000297031"/>
    </source>
</evidence>
<dbReference type="Gene3D" id="1.10.3290.10">
    <property type="entry name" value="Fido-like domain"/>
    <property type="match status" value="1"/>
</dbReference>
<reference evidence="4 5" key="1">
    <citation type="submission" date="2019-02" db="EMBL/GenBank/DDBJ databases">
        <title>Isolation and identification of novel species under the genus Muribaculum.</title>
        <authorList>
            <person name="Miyake S."/>
            <person name="Ding Y."/>
            <person name="Low A."/>
            <person name="Soh M."/>
            <person name="Seedorf H."/>
        </authorList>
    </citation>
    <scope>NUCLEOTIDE SEQUENCE [LARGE SCALE GENOMIC DNA]</scope>
    <source>
        <strain evidence="4 5">TLL-A4</strain>
    </source>
</reference>
<dbReference type="AlphaFoldDB" id="A0A4P7VQR4"/>
<name>A0A4P7VQR4_9BACT</name>
<dbReference type="InterPro" id="IPR036597">
    <property type="entry name" value="Fido-like_dom_sf"/>
</dbReference>
<dbReference type="PROSITE" id="PS51459">
    <property type="entry name" value="FIDO"/>
    <property type="match status" value="1"/>
</dbReference>
<dbReference type="InterPro" id="IPR003812">
    <property type="entry name" value="Fido"/>
</dbReference>
<dbReference type="EMBL" id="CP039393">
    <property type="protein sequence ID" value="QCD36649.1"/>
    <property type="molecule type" value="Genomic_DNA"/>
</dbReference>
<dbReference type="KEGG" id="mgod:E7746_12550"/>
<feature type="domain" description="Fido" evidence="3">
    <location>
        <begin position="172"/>
        <end position="327"/>
    </location>
</feature>
<feature type="active site" evidence="1">
    <location>
        <position position="262"/>
    </location>
</feature>
<accession>A0A4P7VQR4</accession>
<dbReference type="SUPFAM" id="SSF140931">
    <property type="entry name" value="Fic-like"/>
    <property type="match status" value="1"/>
</dbReference>
<proteinExistence type="predicted"/>
<gene>
    <name evidence="4" type="ORF">E7746_12550</name>
</gene>
<keyword evidence="2" id="KW-0067">ATP-binding</keyword>
<dbReference type="PANTHER" id="PTHR13504:SF38">
    <property type="entry name" value="FIDO DOMAIN-CONTAINING PROTEIN"/>
    <property type="match status" value="1"/>
</dbReference>
<feature type="binding site" evidence="2">
    <location>
        <begin position="266"/>
        <end position="273"/>
    </location>
    <ligand>
        <name>ATP</name>
        <dbReference type="ChEBI" id="CHEBI:30616"/>
    </ligand>
</feature>
<organism evidence="4 5">
    <name type="scientific">Muribaculum gordoncarteri</name>
    <dbReference type="NCBI Taxonomy" id="2530390"/>
    <lineage>
        <taxon>Bacteria</taxon>
        <taxon>Pseudomonadati</taxon>
        <taxon>Bacteroidota</taxon>
        <taxon>Bacteroidia</taxon>
        <taxon>Bacteroidales</taxon>
        <taxon>Muribaculaceae</taxon>
        <taxon>Muribaculum</taxon>
    </lineage>
</organism>
<protein>
    <submittedName>
        <fullName evidence="4">Fic family protein</fullName>
    </submittedName>
</protein>
<dbReference type="SUPFAM" id="SSF46785">
    <property type="entry name" value="Winged helix' DNA-binding domain"/>
    <property type="match status" value="1"/>
</dbReference>
<evidence type="ECO:0000313" key="4">
    <source>
        <dbReference type="EMBL" id="QCD36649.1"/>
    </source>
</evidence>
<dbReference type="OrthoDB" id="9814400at2"/>